<reference evidence="1 2" key="1">
    <citation type="journal article" date="2016" name="MBio">
        <title>Archaeal Haloarcula californiae Icosahedral Virus 1 Highlights Conserved Elements in Icosahedral Membrane-Containing DNA Viruses from Extreme Environments.</title>
        <authorList>
            <person name="Demina T.A."/>
            <person name="Pietila M.K."/>
            <person name="Svirskaite J."/>
            <person name="Ravantti J.J."/>
            <person name="Atanasova N.S."/>
            <person name="Bamford D.H."/>
            <person name="Oksanen H.M."/>
        </authorList>
    </citation>
    <scope>NUCLEOTIDE SEQUENCE [LARGE SCALE GENOMIC DNA]</scope>
    <source>
        <strain evidence="1 2">SS13-6</strain>
    </source>
</reference>
<dbReference type="GeneID" id="28619844"/>
<accession>A0A1C7A3S4</accession>
<dbReference type="RefSeq" id="YP_009272854.1">
    <property type="nucleotide sequence ID" value="NC_030848.1"/>
</dbReference>
<evidence type="ECO:0008006" key="3">
    <source>
        <dbReference type="Google" id="ProtNLM"/>
    </source>
</evidence>
<dbReference type="KEGG" id="vg:28619844"/>
<dbReference type="Proteomes" id="UP000208062">
    <property type="component" value="Segment"/>
</dbReference>
<dbReference type="EMBL" id="KT809302">
    <property type="protein sequence ID" value="ALJ99697.1"/>
    <property type="molecule type" value="Genomic_DNA"/>
</dbReference>
<evidence type="ECO:0000313" key="2">
    <source>
        <dbReference type="Proteomes" id="UP000208062"/>
    </source>
</evidence>
<proteinExistence type="predicted"/>
<keyword evidence="2" id="KW-1185">Reference proteome</keyword>
<sequence length="71" mass="7985">MSETVVSLRYTFYCHRCGDEWTEDQDVQAPGVEHSPPPVPTRCPKCDGDLAGDPHAWGRTFEVTEVLTFES</sequence>
<evidence type="ECO:0000313" key="1">
    <source>
        <dbReference type="EMBL" id="ALJ99697.1"/>
    </source>
</evidence>
<gene>
    <name evidence="1" type="ORF">SS136_034</name>
</gene>
<name>A0A1C7A3S4_9VIRU</name>
<organism evidence="1 2">
    <name type="scientific">Haloarcula californiae icosahedral virus 1</name>
    <dbReference type="NCBI Taxonomy" id="1735722"/>
    <lineage>
        <taxon>Viruses</taxon>
        <taxon>Singelaviria</taxon>
        <taxon>Helvetiavirae</taxon>
        <taxon>Dividoviricota</taxon>
        <taxon>Laserviricetes</taxon>
        <taxon>Halopanivirales</taxon>
        <taxon>Sphaerolipoviridae</taxon>
        <taxon>Alphasphaerolipovirus</taxon>
        <taxon>Alphasphaerolipovirus viikkii</taxon>
    </lineage>
</organism>
<protein>
    <recommendedName>
        <fullName evidence="3">Rubredoxin</fullName>
    </recommendedName>
</protein>